<gene>
    <name evidence="2" type="ORF">E2562_016077</name>
</gene>
<proteinExistence type="predicted"/>
<evidence type="ECO:0000313" key="3">
    <source>
        <dbReference type="Proteomes" id="UP000479710"/>
    </source>
</evidence>
<comment type="caution">
    <text evidence="2">The sequence shown here is derived from an EMBL/GenBank/DDBJ whole genome shotgun (WGS) entry which is preliminary data.</text>
</comment>
<keyword evidence="3" id="KW-1185">Reference proteome</keyword>
<feature type="compositionally biased region" description="Low complexity" evidence="1">
    <location>
        <begin position="23"/>
        <end position="35"/>
    </location>
</feature>
<name>A0A6G1BL05_9ORYZ</name>
<dbReference type="Proteomes" id="UP000479710">
    <property type="component" value="Unassembled WGS sequence"/>
</dbReference>
<feature type="compositionally biased region" description="Basic and acidic residues" evidence="1">
    <location>
        <begin position="1"/>
        <end position="11"/>
    </location>
</feature>
<feature type="region of interest" description="Disordered" evidence="1">
    <location>
        <begin position="1"/>
        <end position="113"/>
    </location>
</feature>
<accession>A0A6G1BL05</accession>
<dbReference type="AlphaFoldDB" id="A0A6G1BL05"/>
<dbReference type="EMBL" id="SPHZ02000012">
    <property type="protein sequence ID" value="KAF0888610.1"/>
    <property type="molecule type" value="Genomic_DNA"/>
</dbReference>
<feature type="compositionally biased region" description="Basic and acidic residues" evidence="1">
    <location>
        <begin position="98"/>
        <end position="108"/>
    </location>
</feature>
<evidence type="ECO:0000256" key="1">
    <source>
        <dbReference type="SAM" id="MobiDB-lite"/>
    </source>
</evidence>
<evidence type="ECO:0000313" key="2">
    <source>
        <dbReference type="EMBL" id="KAF0888610.1"/>
    </source>
</evidence>
<sequence length="135" mass="13787">MPRATSDRSPREPPCPHTSTDMPTSTGTAAPSSAAVERLTPLTGATEEDPATAREATPASIMLPTTEDDTTAAAEVSSTAFANVDEAAGQPTPLTGATKDHLPMEKDPASTIEGDTITPAEVLAFAFPDVHEAAG</sequence>
<protein>
    <submittedName>
        <fullName evidence="2">Uncharacterized protein</fullName>
    </submittedName>
</protein>
<organism evidence="2 3">
    <name type="scientific">Oryza meyeriana var. granulata</name>
    <dbReference type="NCBI Taxonomy" id="110450"/>
    <lineage>
        <taxon>Eukaryota</taxon>
        <taxon>Viridiplantae</taxon>
        <taxon>Streptophyta</taxon>
        <taxon>Embryophyta</taxon>
        <taxon>Tracheophyta</taxon>
        <taxon>Spermatophyta</taxon>
        <taxon>Magnoliopsida</taxon>
        <taxon>Liliopsida</taxon>
        <taxon>Poales</taxon>
        <taxon>Poaceae</taxon>
        <taxon>BOP clade</taxon>
        <taxon>Oryzoideae</taxon>
        <taxon>Oryzeae</taxon>
        <taxon>Oryzinae</taxon>
        <taxon>Oryza</taxon>
        <taxon>Oryza meyeriana</taxon>
    </lineage>
</organism>
<reference evidence="2 3" key="1">
    <citation type="submission" date="2019-11" db="EMBL/GenBank/DDBJ databases">
        <title>Whole genome sequence of Oryza granulata.</title>
        <authorList>
            <person name="Li W."/>
        </authorList>
    </citation>
    <scope>NUCLEOTIDE SEQUENCE [LARGE SCALE GENOMIC DNA]</scope>
    <source>
        <strain evidence="3">cv. Menghai</strain>
        <tissue evidence="2">Leaf</tissue>
    </source>
</reference>